<feature type="signal peptide" evidence="2">
    <location>
        <begin position="1"/>
        <end position="27"/>
    </location>
</feature>
<evidence type="ECO:0000256" key="2">
    <source>
        <dbReference type="SAM" id="SignalP"/>
    </source>
</evidence>
<evidence type="ECO:0008006" key="5">
    <source>
        <dbReference type="Google" id="ProtNLM"/>
    </source>
</evidence>
<dbReference type="KEGG" id="ntn:D5366_03890"/>
<protein>
    <recommendedName>
        <fullName evidence="5">Tetratricopeptide repeat protein</fullName>
    </recommendedName>
</protein>
<evidence type="ECO:0000313" key="4">
    <source>
        <dbReference type="Proteomes" id="UP000317214"/>
    </source>
</evidence>
<evidence type="ECO:0000256" key="1">
    <source>
        <dbReference type="SAM" id="MobiDB-lite"/>
    </source>
</evidence>
<feature type="compositionally biased region" description="Basic and acidic residues" evidence="1">
    <location>
        <begin position="189"/>
        <end position="204"/>
    </location>
</feature>
<dbReference type="Proteomes" id="UP000317214">
    <property type="component" value="Chromosome"/>
</dbReference>
<sequence>MMNRLMTKRRGLTACAVLLCGMSVVRAAPMPQAPAGPKVVHKAPTRAERLAELEAQLSKAEGAHAASLRESAESLRLQGLKGGTRLLLQSADAALSKRDFQAAERYLTTALALQDDQPILRRQRGALRLAAGDFDGAVEDLLVCTTNDAADTQAWSLLIDAELQRHQPELAWNALQSLKMHDPSAPGLDKVEDTVKHQRDGQED</sequence>
<feature type="region of interest" description="Disordered" evidence="1">
    <location>
        <begin position="182"/>
        <end position="204"/>
    </location>
</feature>
<dbReference type="SUPFAM" id="SSF48452">
    <property type="entry name" value="TPR-like"/>
    <property type="match status" value="1"/>
</dbReference>
<reference evidence="3 4" key="1">
    <citation type="submission" date="2018-09" db="EMBL/GenBank/DDBJ databases">
        <title>The complete genome sequence of Neokomagataea tanensis NBRC 106556(T).</title>
        <authorList>
            <person name="Chua K.-O."/>
            <person name="See-Too W.-S."/>
            <person name="Hong K.-W."/>
            <person name="Yin W.-F."/>
            <person name="Chan K.-G."/>
        </authorList>
    </citation>
    <scope>NUCLEOTIDE SEQUENCE [LARGE SCALE GENOMIC DNA]</scope>
    <source>
        <strain evidence="4">AH13 \ NBRC 106556</strain>
    </source>
</reference>
<dbReference type="AlphaFoldDB" id="A0A4Y6V388"/>
<keyword evidence="4" id="KW-1185">Reference proteome</keyword>
<feature type="chain" id="PRO_5021396049" description="Tetratricopeptide repeat protein" evidence="2">
    <location>
        <begin position="28"/>
        <end position="204"/>
    </location>
</feature>
<organism evidence="3 4">
    <name type="scientific">Neokomagataea tanensis</name>
    <dbReference type="NCBI Taxonomy" id="661191"/>
    <lineage>
        <taxon>Bacteria</taxon>
        <taxon>Pseudomonadati</taxon>
        <taxon>Pseudomonadota</taxon>
        <taxon>Alphaproteobacteria</taxon>
        <taxon>Acetobacterales</taxon>
        <taxon>Acetobacteraceae</taxon>
        <taxon>Neokomagataea</taxon>
    </lineage>
</organism>
<dbReference type="InterPro" id="IPR011990">
    <property type="entry name" value="TPR-like_helical_dom_sf"/>
</dbReference>
<dbReference type="Gene3D" id="1.25.40.10">
    <property type="entry name" value="Tetratricopeptide repeat domain"/>
    <property type="match status" value="1"/>
</dbReference>
<keyword evidence="2" id="KW-0732">Signal</keyword>
<gene>
    <name evidence="3" type="ORF">D5366_03890</name>
</gene>
<name>A0A4Y6V388_9PROT</name>
<proteinExistence type="predicted"/>
<evidence type="ECO:0000313" key="3">
    <source>
        <dbReference type="EMBL" id="QDH24519.1"/>
    </source>
</evidence>
<dbReference type="EMBL" id="CP032485">
    <property type="protein sequence ID" value="QDH24519.1"/>
    <property type="molecule type" value="Genomic_DNA"/>
</dbReference>
<accession>A0A4Y6V388</accession>